<dbReference type="Proteomes" id="UP000762676">
    <property type="component" value="Unassembled WGS sequence"/>
</dbReference>
<keyword evidence="3" id="KW-1185">Reference proteome</keyword>
<proteinExistence type="predicted"/>
<protein>
    <recommendedName>
        <fullName evidence="4">ABC transmembrane type-1 domain-containing protein</fullName>
    </recommendedName>
</protein>
<evidence type="ECO:0000313" key="3">
    <source>
        <dbReference type="Proteomes" id="UP000762676"/>
    </source>
</evidence>
<feature type="transmembrane region" description="Helical" evidence="1">
    <location>
        <begin position="84"/>
        <end position="117"/>
    </location>
</feature>
<reference evidence="2 3" key="1">
    <citation type="journal article" date="2021" name="Elife">
        <title>Chloroplast acquisition without the gene transfer in kleptoplastic sea slugs, Plakobranchus ocellatus.</title>
        <authorList>
            <person name="Maeda T."/>
            <person name="Takahashi S."/>
            <person name="Yoshida T."/>
            <person name="Shimamura S."/>
            <person name="Takaki Y."/>
            <person name="Nagai Y."/>
            <person name="Toyoda A."/>
            <person name="Suzuki Y."/>
            <person name="Arimoto A."/>
            <person name="Ishii H."/>
            <person name="Satoh N."/>
            <person name="Nishiyama T."/>
            <person name="Hasebe M."/>
            <person name="Maruyama T."/>
            <person name="Minagawa J."/>
            <person name="Obokata J."/>
            <person name="Shigenobu S."/>
        </authorList>
    </citation>
    <scope>NUCLEOTIDE SEQUENCE [LARGE SCALE GENOMIC DNA]</scope>
</reference>
<comment type="caution">
    <text evidence="2">The sequence shown here is derived from an EMBL/GenBank/DDBJ whole genome shotgun (WGS) entry which is preliminary data.</text>
</comment>
<dbReference type="EMBL" id="BMAT01002127">
    <property type="protein sequence ID" value="GFR99417.1"/>
    <property type="molecule type" value="Genomic_DNA"/>
</dbReference>
<keyword evidence="1" id="KW-0812">Transmembrane</keyword>
<organism evidence="2 3">
    <name type="scientific">Elysia marginata</name>
    <dbReference type="NCBI Taxonomy" id="1093978"/>
    <lineage>
        <taxon>Eukaryota</taxon>
        <taxon>Metazoa</taxon>
        <taxon>Spiralia</taxon>
        <taxon>Lophotrochozoa</taxon>
        <taxon>Mollusca</taxon>
        <taxon>Gastropoda</taxon>
        <taxon>Heterobranchia</taxon>
        <taxon>Euthyneura</taxon>
        <taxon>Panpulmonata</taxon>
        <taxon>Sacoglossa</taxon>
        <taxon>Placobranchoidea</taxon>
        <taxon>Plakobranchidae</taxon>
        <taxon>Elysia</taxon>
    </lineage>
</organism>
<keyword evidence="1" id="KW-1133">Transmembrane helix</keyword>
<feature type="transmembrane region" description="Helical" evidence="1">
    <location>
        <begin position="153"/>
        <end position="175"/>
    </location>
</feature>
<keyword evidence="1" id="KW-0472">Membrane</keyword>
<evidence type="ECO:0000256" key="1">
    <source>
        <dbReference type="SAM" id="Phobius"/>
    </source>
</evidence>
<evidence type="ECO:0000313" key="2">
    <source>
        <dbReference type="EMBL" id="GFR99417.1"/>
    </source>
</evidence>
<gene>
    <name evidence="2" type="ORF">ElyMa_001043700</name>
</gene>
<evidence type="ECO:0008006" key="4">
    <source>
        <dbReference type="Google" id="ProtNLM"/>
    </source>
</evidence>
<sequence>MTLENSPEMKISRDLHPNYHSCKHSGISMIFQVQTIKKPPAPGALVDLTYLTSRAPRTLTSTQIKTNTEYQQGHVVLRVESSRLTLIILIIIIIVIIIIIIIIIIVIIIIIIIVIIIIIIIITIIVIVISIIVIVIIVIVIIIIIIIYFKSIIIITFVINMIIIIIITAIISYVFKDVSNRSIESLCRLHLHFLTPGSN</sequence>
<name>A0AAV4HMP6_9GAST</name>
<dbReference type="AlphaFoldDB" id="A0AAV4HMP6"/>
<accession>A0AAV4HMP6</accession>
<feature type="transmembrane region" description="Helical" evidence="1">
    <location>
        <begin position="124"/>
        <end position="147"/>
    </location>
</feature>